<dbReference type="GO" id="GO:0008762">
    <property type="term" value="F:UDP-N-acetylmuramate dehydrogenase activity"/>
    <property type="evidence" value="ECO:0007669"/>
    <property type="project" value="InterPro"/>
</dbReference>
<organism evidence="3">
    <name type="scientific">marine sediment metagenome</name>
    <dbReference type="NCBI Taxonomy" id="412755"/>
    <lineage>
        <taxon>unclassified sequences</taxon>
        <taxon>metagenomes</taxon>
        <taxon>ecological metagenomes</taxon>
    </lineage>
</organism>
<dbReference type="InterPro" id="IPR003170">
    <property type="entry name" value="MurB"/>
</dbReference>
<dbReference type="PANTHER" id="PTHR21071">
    <property type="entry name" value="UDP-N-ACETYLENOLPYRUVOYLGLUCOSAMINE REDUCTASE"/>
    <property type="match status" value="1"/>
</dbReference>
<protein>
    <recommendedName>
        <fullName evidence="2">UDP-N-acetylenolpyruvoylglucosamine reductase C-terminal domain-containing protein</fullName>
    </recommendedName>
</protein>
<comment type="caution">
    <text evidence="3">The sequence shown here is derived from an EMBL/GenBank/DDBJ whole genome shotgun (WGS) entry which is preliminary data.</text>
</comment>
<evidence type="ECO:0000259" key="2">
    <source>
        <dbReference type="Pfam" id="PF02873"/>
    </source>
</evidence>
<dbReference type="Gene3D" id="3.90.78.10">
    <property type="entry name" value="UDP-N-acetylenolpyruvoylglucosamine reductase, C-terminal domain"/>
    <property type="match status" value="1"/>
</dbReference>
<dbReference type="HAMAP" id="MF_00037">
    <property type="entry name" value="MurB"/>
    <property type="match status" value="1"/>
</dbReference>
<dbReference type="EMBL" id="BARU01012322">
    <property type="protein sequence ID" value="GAH39767.1"/>
    <property type="molecule type" value="Genomic_DNA"/>
</dbReference>
<dbReference type="Pfam" id="PF02873">
    <property type="entry name" value="MurB_C"/>
    <property type="match status" value="1"/>
</dbReference>
<dbReference type="GO" id="GO:0071555">
    <property type="term" value="P:cell wall organization"/>
    <property type="evidence" value="ECO:0007669"/>
    <property type="project" value="TreeGrafter"/>
</dbReference>
<evidence type="ECO:0000313" key="3">
    <source>
        <dbReference type="EMBL" id="GAH39767.1"/>
    </source>
</evidence>
<feature type="domain" description="UDP-N-acetylenolpyruvoylglucosamine reductase C-terminal" evidence="2">
    <location>
        <begin position="1"/>
        <end position="77"/>
    </location>
</feature>
<dbReference type="PANTHER" id="PTHR21071:SF4">
    <property type="entry name" value="UDP-N-ACETYLENOLPYRUVOYLGLUCOSAMINE REDUCTASE"/>
    <property type="match status" value="1"/>
</dbReference>
<dbReference type="AlphaFoldDB" id="X1F496"/>
<gene>
    <name evidence="3" type="ORF">S03H2_22776</name>
</gene>
<proteinExistence type="inferred from homology"/>
<dbReference type="InterPro" id="IPR036635">
    <property type="entry name" value="MurB_C_sf"/>
</dbReference>
<sequence>MGSMFKNPSGDHAGRLIEAAGLKGTRVGDAAISSLHANFFINYGNASAADVWDLISLARSVVANKFGTNLELEIELIGSWEIEQNQ</sequence>
<dbReference type="InterPro" id="IPR011601">
    <property type="entry name" value="MurB_C"/>
</dbReference>
<dbReference type="SUPFAM" id="SSF56194">
    <property type="entry name" value="Uridine diphospho-N-Acetylenolpyruvylglucosamine reductase, MurB, C-terminal domain"/>
    <property type="match status" value="1"/>
</dbReference>
<reference evidence="3" key="1">
    <citation type="journal article" date="2014" name="Front. Microbiol.">
        <title>High frequency of phylogenetically diverse reductive dehalogenase-homologous genes in deep subseafloor sedimentary metagenomes.</title>
        <authorList>
            <person name="Kawai M."/>
            <person name="Futagami T."/>
            <person name="Toyoda A."/>
            <person name="Takaki Y."/>
            <person name="Nishi S."/>
            <person name="Hori S."/>
            <person name="Arai W."/>
            <person name="Tsubouchi T."/>
            <person name="Morono Y."/>
            <person name="Uchiyama I."/>
            <person name="Ito T."/>
            <person name="Fujiyama A."/>
            <person name="Inagaki F."/>
            <person name="Takami H."/>
        </authorList>
    </citation>
    <scope>NUCLEOTIDE SEQUENCE</scope>
    <source>
        <strain evidence="3">Expedition CK06-06</strain>
    </source>
</reference>
<comment type="cofactor">
    <cofactor evidence="1">
        <name>FAD</name>
        <dbReference type="ChEBI" id="CHEBI:57692"/>
    </cofactor>
</comment>
<name>X1F496_9ZZZZ</name>
<evidence type="ECO:0000256" key="1">
    <source>
        <dbReference type="ARBA" id="ARBA00001974"/>
    </source>
</evidence>
<dbReference type="GO" id="GO:0050660">
    <property type="term" value="F:flavin adenine dinucleotide binding"/>
    <property type="evidence" value="ECO:0007669"/>
    <property type="project" value="TreeGrafter"/>
</dbReference>
<accession>X1F496</accession>
<dbReference type="GO" id="GO:0005829">
    <property type="term" value="C:cytosol"/>
    <property type="evidence" value="ECO:0007669"/>
    <property type="project" value="TreeGrafter"/>
</dbReference>